<evidence type="ECO:0000313" key="1">
    <source>
        <dbReference type="EMBL" id="SFH06848.1"/>
    </source>
</evidence>
<name>A0A1I2WZX1_9ACTN</name>
<organism evidence="1 2">
    <name type="scientific">Streptomyces mirabilis</name>
    <dbReference type="NCBI Taxonomy" id="68239"/>
    <lineage>
        <taxon>Bacteria</taxon>
        <taxon>Bacillati</taxon>
        <taxon>Actinomycetota</taxon>
        <taxon>Actinomycetes</taxon>
        <taxon>Kitasatosporales</taxon>
        <taxon>Streptomycetaceae</taxon>
        <taxon>Streptomyces</taxon>
    </lineage>
</organism>
<sequence length="186" mass="20020">MTTEASTWFSAGGEIEGLFSYTDNKRVQRTYDACSDAADAALNRAGFDRHSWDSDAEAYHAAFLALSKAGTLPDGRTLARAALDDDATWCSDVIRSRGWAPFTYDTAVGLTGPGTPTAVAARKAARAIARAAAVPFNGDEEWYEAAGIMVEVMWHAGEAAGLSPLEGRPNCQDHLRDFMDGEIPQR</sequence>
<accession>A0A1I2WZX1</accession>
<protein>
    <submittedName>
        <fullName evidence="1">Uncharacterized protein</fullName>
    </submittedName>
</protein>
<dbReference type="Proteomes" id="UP000181942">
    <property type="component" value="Unassembled WGS sequence"/>
</dbReference>
<reference evidence="1 2" key="1">
    <citation type="submission" date="2016-10" db="EMBL/GenBank/DDBJ databases">
        <authorList>
            <person name="de Groot N.N."/>
        </authorList>
    </citation>
    <scope>NUCLEOTIDE SEQUENCE [LARGE SCALE GENOMIC DNA]</scope>
    <source>
        <strain evidence="1 2">OK461</strain>
    </source>
</reference>
<gene>
    <name evidence="1" type="ORF">SAMN02787118_14154</name>
</gene>
<dbReference type="RefSeq" id="WP_075033508.1">
    <property type="nucleotide sequence ID" value="NZ_FONR01000041.1"/>
</dbReference>
<dbReference type="AlphaFoldDB" id="A0A1I2WZX1"/>
<dbReference type="EMBL" id="FONR01000041">
    <property type="protein sequence ID" value="SFH06848.1"/>
    <property type="molecule type" value="Genomic_DNA"/>
</dbReference>
<evidence type="ECO:0000313" key="2">
    <source>
        <dbReference type="Proteomes" id="UP000181942"/>
    </source>
</evidence>
<proteinExistence type="predicted"/>